<evidence type="ECO:0000256" key="1">
    <source>
        <dbReference type="SAM" id="MobiDB-lite"/>
    </source>
</evidence>
<dbReference type="Proteomes" id="UP000696294">
    <property type="component" value="Unassembled WGS sequence"/>
</dbReference>
<reference evidence="2 3" key="1">
    <citation type="submission" date="2020-03" db="EMBL/GenBank/DDBJ databases">
        <title>WGS of actinomycetes isolated from Thailand.</title>
        <authorList>
            <person name="Thawai C."/>
        </authorList>
    </citation>
    <scope>NUCLEOTIDE SEQUENCE [LARGE SCALE GENOMIC DNA]</scope>
    <source>
        <strain evidence="2 3">FMUSA5-5</strain>
    </source>
</reference>
<evidence type="ECO:0000313" key="3">
    <source>
        <dbReference type="Proteomes" id="UP000696294"/>
    </source>
</evidence>
<feature type="region of interest" description="Disordered" evidence="1">
    <location>
        <begin position="1"/>
        <end position="20"/>
    </location>
</feature>
<dbReference type="EMBL" id="JAATEP010000109">
    <property type="protein sequence ID" value="NJP98791.1"/>
    <property type="molecule type" value="Genomic_DNA"/>
</dbReference>
<accession>A0ABX1BSL9</accession>
<gene>
    <name evidence="2" type="ORF">HCN51_56830</name>
</gene>
<name>A0ABX1BSL9_9ACTN</name>
<comment type="caution">
    <text evidence="2">The sequence shown here is derived from an EMBL/GenBank/DDBJ whole genome shotgun (WGS) entry which is preliminary data.</text>
</comment>
<dbReference type="RefSeq" id="WP_168022087.1">
    <property type="nucleotide sequence ID" value="NZ_JAATEP010000109.1"/>
</dbReference>
<organism evidence="2 3">
    <name type="scientific">Nonomuraea composti</name>
    <dbReference type="NCBI Taxonomy" id="2720023"/>
    <lineage>
        <taxon>Bacteria</taxon>
        <taxon>Bacillati</taxon>
        <taxon>Actinomycetota</taxon>
        <taxon>Actinomycetes</taxon>
        <taxon>Streptosporangiales</taxon>
        <taxon>Streptosporangiaceae</taxon>
        <taxon>Nonomuraea</taxon>
    </lineage>
</organism>
<proteinExistence type="predicted"/>
<protein>
    <submittedName>
        <fullName evidence="2">Uncharacterized protein</fullName>
    </submittedName>
</protein>
<keyword evidence="3" id="KW-1185">Reference proteome</keyword>
<feature type="compositionally biased region" description="Basic and acidic residues" evidence="1">
    <location>
        <begin position="10"/>
        <end position="19"/>
    </location>
</feature>
<sequence length="125" mass="12252">MGQRGGPGDDLAKTRHSELDGGGLAGAVVEVGELGLGSGQADVQAFGLTQPTLALGFGDARQEIAADLLKPWSLGGVNAEERASDAAVLMLAAGAVGAAAVAQGDLAPFEVAEKLIPFGVGGDAV</sequence>
<evidence type="ECO:0000313" key="2">
    <source>
        <dbReference type="EMBL" id="NJP98791.1"/>
    </source>
</evidence>